<feature type="compositionally biased region" description="Basic residues" evidence="1">
    <location>
        <begin position="1002"/>
        <end position="1013"/>
    </location>
</feature>
<feature type="compositionally biased region" description="Low complexity" evidence="1">
    <location>
        <begin position="1119"/>
        <end position="1140"/>
    </location>
</feature>
<dbReference type="VEuPathDB" id="ToxoDB:CSUI_004239"/>
<feature type="compositionally biased region" description="Basic residues" evidence="1">
    <location>
        <begin position="40"/>
        <end position="50"/>
    </location>
</feature>
<dbReference type="GO" id="GO:1904491">
    <property type="term" value="P:protein localization to ciliary transition zone"/>
    <property type="evidence" value="ECO:0007669"/>
    <property type="project" value="TreeGrafter"/>
</dbReference>
<dbReference type="EMBL" id="MIGC01001950">
    <property type="protein sequence ID" value="PHJ21910.1"/>
    <property type="molecule type" value="Genomic_DNA"/>
</dbReference>
<dbReference type="Proteomes" id="UP000221165">
    <property type="component" value="Unassembled WGS sequence"/>
</dbReference>
<feature type="region of interest" description="Disordered" evidence="1">
    <location>
        <begin position="912"/>
        <end position="1171"/>
    </location>
</feature>
<comment type="caution">
    <text evidence="2">The sequence shown here is derived from an EMBL/GenBank/DDBJ whole genome shotgun (WGS) entry which is preliminary data.</text>
</comment>
<reference evidence="2 3" key="1">
    <citation type="journal article" date="2017" name="Int. J. Parasitol.">
        <title>The genome of the protozoan parasite Cystoisospora suis and a reverse vaccinology approach to identify vaccine candidates.</title>
        <authorList>
            <person name="Palmieri N."/>
            <person name="Shrestha A."/>
            <person name="Ruttkowski B."/>
            <person name="Beck T."/>
            <person name="Vogl C."/>
            <person name="Tomley F."/>
            <person name="Blake D.P."/>
            <person name="Joachim A."/>
        </authorList>
    </citation>
    <scope>NUCLEOTIDE SEQUENCE [LARGE SCALE GENOMIC DNA]</scope>
    <source>
        <strain evidence="2 3">Wien I</strain>
    </source>
</reference>
<feature type="region of interest" description="Disordered" evidence="1">
    <location>
        <begin position="2414"/>
        <end position="2433"/>
    </location>
</feature>
<evidence type="ECO:0000256" key="1">
    <source>
        <dbReference type="SAM" id="MobiDB-lite"/>
    </source>
</evidence>
<feature type="compositionally biased region" description="Polar residues" evidence="1">
    <location>
        <begin position="812"/>
        <end position="821"/>
    </location>
</feature>
<feature type="region of interest" description="Disordered" evidence="1">
    <location>
        <begin position="1"/>
        <end position="60"/>
    </location>
</feature>
<feature type="compositionally biased region" description="Polar residues" evidence="1">
    <location>
        <begin position="1143"/>
        <end position="1153"/>
    </location>
</feature>
<proteinExistence type="predicted"/>
<name>A0A2C6KN53_9APIC</name>
<dbReference type="GeneID" id="94427643"/>
<feature type="compositionally biased region" description="Pro residues" evidence="1">
    <location>
        <begin position="1189"/>
        <end position="1202"/>
    </location>
</feature>
<accession>A0A2C6KN53</accession>
<feature type="region of interest" description="Disordered" evidence="1">
    <location>
        <begin position="1189"/>
        <end position="1235"/>
    </location>
</feature>
<dbReference type="PANTHER" id="PTHR20837">
    <property type="entry name" value="CENTROSOMAL PROTEIN-RELATED"/>
    <property type="match status" value="1"/>
</dbReference>
<dbReference type="GO" id="GO:0035869">
    <property type="term" value="C:ciliary transition zone"/>
    <property type="evidence" value="ECO:0007669"/>
    <property type="project" value="TreeGrafter"/>
</dbReference>
<feature type="region of interest" description="Disordered" evidence="1">
    <location>
        <begin position="727"/>
        <end position="755"/>
    </location>
</feature>
<feature type="compositionally biased region" description="Basic and acidic residues" evidence="1">
    <location>
        <begin position="1217"/>
        <end position="1235"/>
    </location>
</feature>
<evidence type="ECO:0000313" key="2">
    <source>
        <dbReference type="EMBL" id="PHJ21910.1"/>
    </source>
</evidence>
<feature type="compositionally biased region" description="Polar residues" evidence="1">
    <location>
        <begin position="2485"/>
        <end position="2497"/>
    </location>
</feature>
<evidence type="ECO:0000313" key="3">
    <source>
        <dbReference type="Proteomes" id="UP000221165"/>
    </source>
</evidence>
<organism evidence="2 3">
    <name type="scientific">Cystoisospora suis</name>
    <dbReference type="NCBI Taxonomy" id="483139"/>
    <lineage>
        <taxon>Eukaryota</taxon>
        <taxon>Sar</taxon>
        <taxon>Alveolata</taxon>
        <taxon>Apicomplexa</taxon>
        <taxon>Conoidasida</taxon>
        <taxon>Coccidia</taxon>
        <taxon>Eucoccidiorida</taxon>
        <taxon>Eimeriorina</taxon>
        <taxon>Sarcocystidae</taxon>
        <taxon>Cystoisospora</taxon>
    </lineage>
</organism>
<feature type="region of interest" description="Disordered" evidence="1">
    <location>
        <begin position="777"/>
        <end position="837"/>
    </location>
</feature>
<feature type="region of interest" description="Disordered" evidence="1">
    <location>
        <begin position="2165"/>
        <end position="2184"/>
    </location>
</feature>
<protein>
    <submittedName>
        <fullName evidence="2">Uncharacterized protein</fullName>
    </submittedName>
</protein>
<keyword evidence="3" id="KW-1185">Reference proteome</keyword>
<dbReference type="GO" id="GO:1905515">
    <property type="term" value="P:non-motile cilium assembly"/>
    <property type="evidence" value="ECO:0007669"/>
    <property type="project" value="TreeGrafter"/>
</dbReference>
<feature type="region of interest" description="Disordered" evidence="1">
    <location>
        <begin position="103"/>
        <end position="139"/>
    </location>
</feature>
<dbReference type="InterPro" id="IPR052434">
    <property type="entry name" value="Tectonic-like_complex_comp"/>
</dbReference>
<feature type="region of interest" description="Disordered" evidence="1">
    <location>
        <begin position="1851"/>
        <end position="1893"/>
    </location>
</feature>
<sequence length="2635" mass="291976">MEDTTSVAQPLDDPLEEQASEHQSQVADTPLEKSQTRARGGTKRRRRVKRQPALFHGRHMGGLEKSMLKQCEVVSSCVRPEVLENLLVDSAIVTDGAAGASCAGPAVSLSDAEPSHETDPEGGVPQPPPREPEAGAQMEKAGHVALRNCEVRLPYSDTVVNLVAREKRDVFLSSRRSFLETLSSSSQSFFEEFAPQSCLRDALARIHHWRRKKPVALAEIRGQLLRELAVRVRLLAGVEVDPFDPTVGEAIYNDEARQEAREALAGHREVQRLLKAYGSLLQFDHNRLLASSQWWRFQKGTSTDEHAPLQLTFYPFSTALQVIPKLRRLHCLRPPLRQPKIQPHLKVTVDVMHVCLTDHYLFGKEDILAQELLRLYEVYCYLVNYQSGEQLTARLRSAIHYSDEVRQHLCVNCPLALYAIARGEGPTEEMTQELGRARRTLSEWRRTYPQRWQTWVQHLQHRRQLRLQRDGQALLFSKCEAEVEAKWKEILEVRRRNGFQQTDLQMNIALIQTNADEDTAMIQHEILAEAEELFFYHVDTTDADLESTASRRRLLGEGESDRRREWRFDLKELVEAISFKFAKRRPPGQSLKRLLLSQAKGHSEDDQSPLPPTEQFRRLVASSLICSLSCKINGQMLFRRAHIPLRIPSFSSSVDHLLPTWEREAGATATNHPGAHHSVEPDVDRAEHSFAIDLAESFSDLVFHIELQHAGSQIPFQTTASVPISPELCYSTRPPPTQSTAESRDSTSGGDGQFSSAGVLSSPVTIYVDVPFASVSQANSRRPSGQPPVSPAVTLESLVKPKPGEPGRLSSRAPTGSVQDSWDSHVPPSRSSSRGKIPINKLFGPFSRRGSFLLQETELRLAAPEWDQEAAEAAKAEASAAAAALALEVEEEAFHAAAMVTAAAEAAREMEHTPRRWLPWRRKPHEHDGSGGHRVTVTLKATAPPKKHHDPPNTSSCAAPAPSHTKAEKTTQEAGSKQISTADMSGQPDLSPPSIQETSGKSRQKKKDKRKGGHPGAAEEPAPTPLGTASPQPFESDRRDSPPAFSADPLHSSAPEDDPFIPSCAAPPPVSGNERGKQLDNALSSLSHPLPRPVFSLAGEDPSLPSRSQRPRVLAYSAGGEPVSPTPVVVPRSRRPQPGSWEGPQTSGQTSAQHGDLCSASLGSRGRRRRSWGCGSMWSGAGNDDCLPPFPLPDWSSPPPGGEAPRPSHFTGSPVVFHEESQPDALDRKQDGDRTHLVPARPHRLMSFSRAASKDESVAASSSYETALLHRHQLQNKIRADPSLITLYRQLPSAPEELRDPDQIEQQQYAAMVAGAAAASTPPLELACSVGTMRSRSPSPVRRPVPLGQKKSQQLLDVRLEDSRPLGACVRLLVLLLRSEAWCLSGTAPIMAIAAQAFVSPDAVRRLLAESTVILPSFDAEVIELLQEIHLHLEAKEMRARERERKMLNQATDPDDDGDYLDEEEERAEDIYLRSLRQYMTSMMPAPVALVLQSTDAIRFHAIVREVVPRLDTRLLLSQIKLCCCTHPLIGFSRYVEAQEARRRSTVIGHTDERSVGIFLKVRRLYNVPMRREPRGSTAWHHRYRVGEISMPSSECPNDFYLYSPRPHLQYGGPHHNRSSGTTPCFTVAPSRTAYAETLQLSNPVVELKYVNRRQAIRVATSTKAVSGENPVVNQVRENKSPHCKSFSRRRVSEKVQEHSIRRTNCCRLSVEDVPSYPGVQLLHVYLPKTVKASLMDLQKQDSYLVLNIFDQHQRQAPPSRRFLGSLTIPWSVVLGYGVEDFRRDATSHRGGHGGFAFISSAKHRLEIQHKQRRRPKGVTTLCIIRGCLRVDQPPCLTGYRRPTLLKGGLSFSTSRKSRRRKEPLANRNECTPQPYGATESDMGSGDRFNGSAESDEIEEEPLSMYISFSLYISGLPPRDAGDSVPRHPIQLWQGVQEMQRTTRPQTRKQYAGVTGTASAALSQSPDGTGCSGSLALPGSVDGAEPSQAREGEILVVRGDHWRRRCKRRGVWDPCSPFGLDLSGSLFLLCRLVAPLLPPPEIATPGSSRCFERVASFVSLFPVVEDRLLVGVHAADRVWMTAQQHVDIGCGDSRGQALLLCCFFTAFDLLLQTQCVNHIARARICNRGAQYIVIRQAPDGSVQLWDPLEPRCLFVPSRAFTKRQNGKEGAAGVPHSAFPSAPATSQRQTLSLLQQQQLIQQNAVLMEQQKDQVLGLKNRSAGLYEGAHDKFLKEFATTPSWYDFNEAANQAPSAATVRQEYQPASWNQSYVPEEGQHSATVHGYHVAGPTGPVHGSCAEEPSGLPFAVGGTCQTEEKGVLPIEGIDFVFNNENVLTNLQSMTCVSSATNFAARRRGAGLITPVCEPLRYRTADVAFARALEVRLQRHIEAHVKALYKGKGTSEDRSTQVDMKLFRGSTAPGSPASPTRPRRSVFFSRDAATEVYRLLRQFEEARTCMAWQQRFSADEQRMHSAQRLSRHQRDRSPQQYGMTEASTEPPSALNLPAGRTLQGVQAGWSRQGEDQATLCATPQQLEEQLHECLQKYSKGADAPYAIPLHFNRMDKNFVWQLLENTDVFLPAPPRINPSSVGQSPPGSPLEGCLPDVKPPVATVAVVVRVFAYPCGVYSGWVCAARLS</sequence>
<dbReference type="RefSeq" id="XP_067923589.1">
    <property type="nucleotide sequence ID" value="XM_068064432.1"/>
</dbReference>
<feature type="region of interest" description="Disordered" evidence="1">
    <location>
        <begin position="2469"/>
        <end position="2504"/>
    </location>
</feature>
<feature type="compositionally biased region" description="Polar residues" evidence="1">
    <location>
        <begin position="972"/>
        <end position="984"/>
    </location>
</feature>
<gene>
    <name evidence="2" type="ORF">CSUI_004239</name>
</gene>
<dbReference type="PANTHER" id="PTHR20837:SF0">
    <property type="entry name" value="COILED-COIL AND C2 DOMAIN-CONTAINING PROTEIN 2A"/>
    <property type="match status" value="1"/>
</dbReference>
<dbReference type="OrthoDB" id="333561at2759"/>